<dbReference type="Gene3D" id="3.40.50.300">
    <property type="entry name" value="P-loop containing nucleotide triphosphate hydrolases"/>
    <property type="match status" value="1"/>
</dbReference>
<dbReference type="InterPro" id="IPR058852">
    <property type="entry name" value="HTH_77"/>
</dbReference>
<dbReference type="STRING" id="683260.SAMN05421874_11158"/>
<proteinExistence type="predicted"/>
<dbReference type="GO" id="GO:0016887">
    <property type="term" value="F:ATP hydrolysis activity"/>
    <property type="evidence" value="ECO:0007669"/>
    <property type="project" value="InterPro"/>
</dbReference>
<dbReference type="GO" id="GO:0003677">
    <property type="term" value="F:DNA binding"/>
    <property type="evidence" value="ECO:0007669"/>
    <property type="project" value="InterPro"/>
</dbReference>
<dbReference type="PRINTS" id="PR00364">
    <property type="entry name" value="DISEASERSIST"/>
</dbReference>
<dbReference type="SMART" id="SM00421">
    <property type="entry name" value="HTH_LUXR"/>
    <property type="match status" value="1"/>
</dbReference>
<dbReference type="PRINTS" id="PR00038">
    <property type="entry name" value="HTHLUXR"/>
</dbReference>
<sequence length="806" mass="87933">MMAASKQTSRGRNDGKLPAEVTSFVGRRHEVAEVRQLLSASRMVTLTGTGGVGKTRLALRVGQEVRRAFRDGVWLVELAALTCPSSLVPAVAEALEIRDDCTASRPAALAERLRGKQALIILDNCEHVLDSCAVLVETVLRSAPEVRVLATSRQPLAIPGEQTVAVPPLSLPCQQDGIRSVKELTQAEAVRLFTERARAVIPSFAVTDGNGEVVCGIVRRLDGLPLAIELAAVRLRALSPRQLLDRLDDRFRLLNGGSKAVLPRHRTLQALIDWSYALCSDKERLLWQRASVFAGCLDLEAAEAVCCGDGIAREEVIDLVIGLVDKSVLMREDLCEGVVRYRMLDTVRAFGWERVESDRGREALRARHGGYYRRLAARARANMFGPEQLVWFRRLQGEHTNLRAALEWSFTTAGQGRDGVLLATDLLYHWITSYYLAEGRYWLGRALESQAGQPADRGRALWAATWLALLQGDVQAAYALLEEGHRLAERLEDEPLLAYMRMYSGMVAMWDGRSGEAIARYRQALPRFRSMGDPVPLALGLLRLALAHSNQGEAEQAVAAAEEGLALCEAGQDRWHRSYTMMVLGIELWRQGDLERATELERRSLDVNRSLGDVLGEAITIEVLAWIAGSRRQYQRAARLLGVVTGVWGMVGAPLSGYGHLAEYHDACVRRAREALGCAAYEAALRRGAGMERGEAVAYALREGRAAPRGGAADSGAGPLTRREAQIARLVAQGMTNKEIAASLVIAQRTAEGHIEHILTKLGFTSRAQIAVWVGEQGRAGAGPDSGDSGDSGDAVEERRAGGAVS</sequence>
<dbReference type="InterPro" id="IPR036388">
    <property type="entry name" value="WH-like_DNA-bd_sf"/>
</dbReference>
<dbReference type="InterPro" id="IPR016032">
    <property type="entry name" value="Sig_transdc_resp-reg_C-effctor"/>
</dbReference>
<dbReference type="CDD" id="cd06170">
    <property type="entry name" value="LuxR_C_like"/>
    <property type="match status" value="1"/>
</dbReference>
<dbReference type="SUPFAM" id="SSF48452">
    <property type="entry name" value="TPR-like"/>
    <property type="match status" value="1"/>
</dbReference>
<dbReference type="Proteomes" id="UP000198683">
    <property type="component" value="Unassembled WGS sequence"/>
</dbReference>
<dbReference type="InterPro" id="IPR000792">
    <property type="entry name" value="Tscrpt_reg_LuxR_C"/>
</dbReference>
<keyword evidence="4" id="KW-1185">Reference proteome</keyword>
<dbReference type="Pfam" id="PF00196">
    <property type="entry name" value="GerE"/>
    <property type="match status" value="1"/>
</dbReference>
<reference evidence="3 4" key="1">
    <citation type="submission" date="2016-10" db="EMBL/GenBank/DDBJ databases">
        <authorList>
            <person name="de Groot N.N."/>
        </authorList>
    </citation>
    <scope>NUCLEOTIDE SEQUENCE [LARGE SCALE GENOMIC DNA]</scope>
    <source>
        <strain evidence="3 4">CGMCC 4.5681</strain>
    </source>
</reference>
<dbReference type="PROSITE" id="PS50043">
    <property type="entry name" value="HTH_LUXR_2"/>
    <property type="match status" value="1"/>
</dbReference>
<dbReference type="InterPro" id="IPR049945">
    <property type="entry name" value="AAA_22"/>
</dbReference>
<dbReference type="PANTHER" id="PTHR47691:SF3">
    <property type="entry name" value="HTH-TYPE TRANSCRIPTIONAL REGULATOR RV0890C-RELATED"/>
    <property type="match status" value="1"/>
</dbReference>
<dbReference type="InterPro" id="IPR011990">
    <property type="entry name" value="TPR-like_helical_dom_sf"/>
</dbReference>
<organism evidence="3 4">
    <name type="scientific">Nonomuraea maritima</name>
    <dbReference type="NCBI Taxonomy" id="683260"/>
    <lineage>
        <taxon>Bacteria</taxon>
        <taxon>Bacillati</taxon>
        <taxon>Actinomycetota</taxon>
        <taxon>Actinomycetes</taxon>
        <taxon>Streptosporangiales</taxon>
        <taxon>Streptosporangiaceae</taxon>
        <taxon>Nonomuraea</taxon>
    </lineage>
</organism>
<dbReference type="SUPFAM" id="SSF46894">
    <property type="entry name" value="C-terminal effector domain of the bipartite response regulators"/>
    <property type="match status" value="1"/>
</dbReference>
<feature type="compositionally biased region" description="Basic and acidic residues" evidence="1">
    <location>
        <begin position="796"/>
        <end position="806"/>
    </location>
</feature>
<dbReference type="InterPro" id="IPR027417">
    <property type="entry name" value="P-loop_NTPase"/>
</dbReference>
<protein>
    <submittedName>
        <fullName evidence="3">Predicted ATPase</fullName>
    </submittedName>
</protein>
<dbReference type="Pfam" id="PF25872">
    <property type="entry name" value="HTH_77"/>
    <property type="match status" value="1"/>
</dbReference>
<dbReference type="AlphaFoldDB" id="A0A1G9EN83"/>
<evidence type="ECO:0000313" key="3">
    <source>
        <dbReference type="EMBL" id="SDK77590.1"/>
    </source>
</evidence>
<dbReference type="GO" id="GO:0006355">
    <property type="term" value="P:regulation of DNA-templated transcription"/>
    <property type="evidence" value="ECO:0007669"/>
    <property type="project" value="InterPro"/>
</dbReference>
<name>A0A1G9EN83_9ACTN</name>
<gene>
    <name evidence="3" type="ORF">SAMN05421874_11158</name>
</gene>
<dbReference type="Gene3D" id="1.25.40.10">
    <property type="entry name" value="Tetratricopeptide repeat domain"/>
    <property type="match status" value="1"/>
</dbReference>
<dbReference type="Gene3D" id="1.10.10.10">
    <property type="entry name" value="Winged helix-like DNA-binding domain superfamily/Winged helix DNA-binding domain"/>
    <property type="match status" value="1"/>
</dbReference>
<dbReference type="SUPFAM" id="SSF52540">
    <property type="entry name" value="P-loop containing nucleoside triphosphate hydrolases"/>
    <property type="match status" value="1"/>
</dbReference>
<evidence type="ECO:0000313" key="4">
    <source>
        <dbReference type="Proteomes" id="UP000198683"/>
    </source>
</evidence>
<evidence type="ECO:0000259" key="2">
    <source>
        <dbReference type="PROSITE" id="PS50043"/>
    </source>
</evidence>
<dbReference type="PANTHER" id="PTHR47691">
    <property type="entry name" value="REGULATOR-RELATED"/>
    <property type="match status" value="1"/>
</dbReference>
<feature type="domain" description="HTH luxR-type" evidence="2">
    <location>
        <begin position="713"/>
        <end position="778"/>
    </location>
</feature>
<dbReference type="EMBL" id="FNFB01000011">
    <property type="protein sequence ID" value="SDK77590.1"/>
    <property type="molecule type" value="Genomic_DNA"/>
</dbReference>
<dbReference type="Pfam" id="PF13401">
    <property type="entry name" value="AAA_22"/>
    <property type="match status" value="1"/>
</dbReference>
<evidence type="ECO:0000256" key="1">
    <source>
        <dbReference type="SAM" id="MobiDB-lite"/>
    </source>
</evidence>
<feature type="region of interest" description="Disordered" evidence="1">
    <location>
        <begin position="778"/>
        <end position="806"/>
    </location>
</feature>
<accession>A0A1G9EN83</accession>
<feature type="compositionally biased region" description="Low complexity" evidence="1">
    <location>
        <begin position="782"/>
        <end position="793"/>
    </location>
</feature>